<sequence>MEAELTIITSANANEIILRATLRASELGVAACISIVDAGAHLLAFQRMDGASLGPVDVSQRKARTAVLFQMPTGDFGKVIVDHGLTGMELSNGGLAAFHGGLPILDGDIMLGAIGVSGGSAEQDLDIARYALAGR</sequence>
<organism evidence="1 2">
    <name type="scientific">Pseudohalioglobus lutimaris</name>
    <dbReference type="NCBI Taxonomy" id="1737061"/>
    <lineage>
        <taxon>Bacteria</taxon>
        <taxon>Pseudomonadati</taxon>
        <taxon>Pseudomonadota</taxon>
        <taxon>Gammaproteobacteria</taxon>
        <taxon>Cellvibrionales</taxon>
        <taxon>Halieaceae</taxon>
        <taxon>Pseudohalioglobus</taxon>
    </lineage>
</organism>
<accession>A0A2N5WXN7</accession>
<dbReference type="SUPFAM" id="SSF143744">
    <property type="entry name" value="GlcG-like"/>
    <property type="match status" value="1"/>
</dbReference>
<comment type="caution">
    <text evidence="1">The sequence shown here is derived from an EMBL/GenBank/DDBJ whole genome shotgun (WGS) entry which is preliminary data.</text>
</comment>
<dbReference type="InterPro" id="IPR038084">
    <property type="entry name" value="PduO/GlcC-like_sf"/>
</dbReference>
<dbReference type="InterPro" id="IPR052517">
    <property type="entry name" value="GlcG_carb_metab_protein"/>
</dbReference>
<dbReference type="Proteomes" id="UP000235005">
    <property type="component" value="Unassembled WGS sequence"/>
</dbReference>
<name>A0A2N5WXN7_9GAMM</name>
<dbReference type="EMBL" id="PKUS01000040">
    <property type="protein sequence ID" value="PLW67009.1"/>
    <property type="molecule type" value="Genomic_DNA"/>
</dbReference>
<keyword evidence="2" id="KW-1185">Reference proteome</keyword>
<evidence type="ECO:0000313" key="2">
    <source>
        <dbReference type="Proteomes" id="UP000235005"/>
    </source>
</evidence>
<reference evidence="1 2" key="1">
    <citation type="submission" date="2018-01" db="EMBL/GenBank/DDBJ databases">
        <title>The draft genome sequence of Halioglobus lutimaris HF004.</title>
        <authorList>
            <person name="Du Z.-J."/>
            <person name="Shi M.-J."/>
        </authorList>
    </citation>
    <scope>NUCLEOTIDE SEQUENCE [LARGE SCALE GENOMIC DNA]</scope>
    <source>
        <strain evidence="1 2">HF004</strain>
    </source>
</reference>
<dbReference type="Gene3D" id="3.30.450.150">
    <property type="entry name" value="Haem-degrading domain"/>
    <property type="match status" value="1"/>
</dbReference>
<dbReference type="PANTHER" id="PTHR34309:SF1">
    <property type="entry name" value="PROTEIN GLCG"/>
    <property type="match status" value="1"/>
</dbReference>
<gene>
    <name evidence="1" type="ORF">C0039_19070</name>
</gene>
<dbReference type="PANTHER" id="PTHR34309">
    <property type="entry name" value="SLR1406 PROTEIN"/>
    <property type="match status" value="1"/>
</dbReference>
<dbReference type="Pfam" id="PF03928">
    <property type="entry name" value="HbpS-like"/>
    <property type="match status" value="1"/>
</dbReference>
<dbReference type="OrthoDB" id="9121915at2"/>
<protein>
    <submittedName>
        <fullName evidence="1">Heme-binding protein</fullName>
    </submittedName>
</protein>
<proteinExistence type="predicted"/>
<dbReference type="InterPro" id="IPR005624">
    <property type="entry name" value="PduO/GlcC-like"/>
</dbReference>
<evidence type="ECO:0000313" key="1">
    <source>
        <dbReference type="EMBL" id="PLW67009.1"/>
    </source>
</evidence>
<dbReference type="AlphaFoldDB" id="A0A2N5WXN7"/>